<evidence type="ECO:0000259" key="4">
    <source>
        <dbReference type="Pfam" id="PF13407"/>
    </source>
</evidence>
<keyword evidence="3" id="KW-0732">Signal</keyword>
<dbReference type="PANTHER" id="PTHR46847:SF1">
    <property type="entry name" value="D-ALLOSE-BINDING PERIPLASMIC PROTEIN-RELATED"/>
    <property type="match status" value="1"/>
</dbReference>
<feature type="domain" description="Periplasmic binding protein" evidence="4">
    <location>
        <begin position="17"/>
        <end position="275"/>
    </location>
</feature>
<name>A0A917T618_9ACTN</name>
<dbReference type="AlphaFoldDB" id="A0A917T618"/>
<organism evidence="5 6">
    <name type="scientific">Nakamurella endophytica</name>
    <dbReference type="NCBI Taxonomy" id="1748367"/>
    <lineage>
        <taxon>Bacteria</taxon>
        <taxon>Bacillati</taxon>
        <taxon>Actinomycetota</taxon>
        <taxon>Actinomycetes</taxon>
        <taxon>Nakamurellales</taxon>
        <taxon>Nakamurellaceae</taxon>
        <taxon>Nakamurella</taxon>
    </lineage>
</organism>
<dbReference type="PANTHER" id="PTHR46847">
    <property type="entry name" value="D-ALLOSE-BINDING PERIPLASMIC PROTEIN-RELATED"/>
    <property type="match status" value="1"/>
</dbReference>
<sequence>MVPFRTVAADSARGQRIGVLLPVASDPFAREVAASITRQADLAGAELIVCDPGDNAALLLDCARRLATQHVDGWFARVPADLGDAMCEAGPQQVPLITVGLAPVRCETAAIGADDRQAGELVGTALGVRARQGSGCAGDALLILTDRAEEPASGHRVEGIRAGFAAACPGRTQDDVVLDAGSQESAHRAVAGALASVPDDGDVLVAAVDDGSALGVAAAVPAGREGRVTLAAVGADQRARCAMAADTGWAGDAALFPDRYGEVAVPALLDALHGRPVPGAMVVPSSFVTAATVRALYPADECPAR</sequence>
<evidence type="ECO:0000256" key="3">
    <source>
        <dbReference type="ARBA" id="ARBA00022729"/>
    </source>
</evidence>
<proteinExistence type="inferred from homology"/>
<evidence type="ECO:0000313" key="6">
    <source>
        <dbReference type="Proteomes" id="UP000655208"/>
    </source>
</evidence>
<evidence type="ECO:0000256" key="2">
    <source>
        <dbReference type="ARBA" id="ARBA00007639"/>
    </source>
</evidence>
<dbReference type="InterPro" id="IPR025997">
    <property type="entry name" value="SBP_2_dom"/>
</dbReference>
<gene>
    <name evidence="5" type="ORF">GCM10011594_33130</name>
</gene>
<comment type="subcellular location">
    <subcellularLocation>
        <location evidence="1">Cell envelope</location>
    </subcellularLocation>
</comment>
<keyword evidence="6" id="KW-1185">Reference proteome</keyword>
<dbReference type="GO" id="GO:0030313">
    <property type="term" value="C:cell envelope"/>
    <property type="evidence" value="ECO:0007669"/>
    <property type="project" value="UniProtKB-SubCell"/>
</dbReference>
<comment type="caution">
    <text evidence="5">The sequence shown here is derived from an EMBL/GenBank/DDBJ whole genome shotgun (WGS) entry which is preliminary data.</text>
</comment>
<protein>
    <recommendedName>
        <fullName evidence="4">Periplasmic binding protein domain-containing protein</fullName>
    </recommendedName>
</protein>
<dbReference type="Gene3D" id="3.40.50.2300">
    <property type="match status" value="2"/>
</dbReference>
<dbReference type="Pfam" id="PF13407">
    <property type="entry name" value="Peripla_BP_4"/>
    <property type="match status" value="1"/>
</dbReference>
<evidence type="ECO:0000313" key="5">
    <source>
        <dbReference type="EMBL" id="GGM10604.1"/>
    </source>
</evidence>
<reference evidence="5" key="1">
    <citation type="journal article" date="2014" name="Int. J. Syst. Evol. Microbiol.">
        <title>Complete genome sequence of Corynebacterium casei LMG S-19264T (=DSM 44701T), isolated from a smear-ripened cheese.</title>
        <authorList>
            <consortium name="US DOE Joint Genome Institute (JGI-PGF)"/>
            <person name="Walter F."/>
            <person name="Albersmeier A."/>
            <person name="Kalinowski J."/>
            <person name="Ruckert C."/>
        </authorList>
    </citation>
    <scope>NUCLEOTIDE SEQUENCE</scope>
    <source>
        <strain evidence="5">CGMCC 4.7308</strain>
    </source>
</reference>
<dbReference type="GO" id="GO:0030246">
    <property type="term" value="F:carbohydrate binding"/>
    <property type="evidence" value="ECO:0007669"/>
    <property type="project" value="UniProtKB-ARBA"/>
</dbReference>
<dbReference type="InterPro" id="IPR028082">
    <property type="entry name" value="Peripla_BP_I"/>
</dbReference>
<evidence type="ECO:0000256" key="1">
    <source>
        <dbReference type="ARBA" id="ARBA00004196"/>
    </source>
</evidence>
<dbReference type="EMBL" id="BMNA01000008">
    <property type="protein sequence ID" value="GGM10604.1"/>
    <property type="molecule type" value="Genomic_DNA"/>
</dbReference>
<accession>A0A917T618</accession>
<dbReference type="SUPFAM" id="SSF53822">
    <property type="entry name" value="Periplasmic binding protein-like I"/>
    <property type="match status" value="1"/>
</dbReference>
<comment type="similarity">
    <text evidence="2">Belongs to the bacterial solute-binding protein 2 family.</text>
</comment>
<reference evidence="5" key="2">
    <citation type="submission" date="2020-09" db="EMBL/GenBank/DDBJ databases">
        <authorList>
            <person name="Sun Q."/>
            <person name="Zhou Y."/>
        </authorList>
    </citation>
    <scope>NUCLEOTIDE SEQUENCE</scope>
    <source>
        <strain evidence="5">CGMCC 4.7308</strain>
    </source>
</reference>
<dbReference type="Proteomes" id="UP000655208">
    <property type="component" value="Unassembled WGS sequence"/>
</dbReference>